<comment type="caution">
    <text evidence="1">The sequence shown here is derived from an EMBL/GenBank/DDBJ whole genome shotgun (WGS) entry which is preliminary data.</text>
</comment>
<evidence type="ECO:0000313" key="1">
    <source>
        <dbReference type="EMBL" id="MFI7588352.1"/>
    </source>
</evidence>
<organism evidence="1 2">
    <name type="scientific">Spongisporangium articulatum</name>
    <dbReference type="NCBI Taxonomy" id="3362603"/>
    <lineage>
        <taxon>Bacteria</taxon>
        <taxon>Bacillati</taxon>
        <taxon>Actinomycetota</taxon>
        <taxon>Actinomycetes</taxon>
        <taxon>Kineosporiales</taxon>
        <taxon>Kineosporiaceae</taxon>
        <taxon>Spongisporangium</taxon>
    </lineage>
</organism>
<sequence length="103" mass="12128">MIRVATSEEFMSSLDDALQHPDAPERHAFMASELFAIVDYIREHWDRLVPGRTDPYRRTLVATYPRADENPRFYYSVRARLRADGVIELESISIDWDYRPHEG</sequence>
<gene>
    <name evidence="1" type="ORF">ACIB24_14885</name>
</gene>
<proteinExistence type="predicted"/>
<dbReference type="EMBL" id="JBITLV010000004">
    <property type="protein sequence ID" value="MFI7588352.1"/>
    <property type="molecule type" value="Genomic_DNA"/>
</dbReference>
<dbReference type="Proteomes" id="UP001612915">
    <property type="component" value="Unassembled WGS sequence"/>
</dbReference>
<dbReference type="RefSeq" id="WP_398281752.1">
    <property type="nucleotide sequence ID" value="NZ_JBITLV010000004.1"/>
</dbReference>
<name>A0ABW8AR10_9ACTN</name>
<keyword evidence="2" id="KW-1185">Reference proteome</keyword>
<accession>A0ABW8AR10</accession>
<protein>
    <submittedName>
        <fullName evidence="1">Uncharacterized protein</fullName>
    </submittedName>
</protein>
<reference evidence="1 2" key="1">
    <citation type="submission" date="2024-10" db="EMBL/GenBank/DDBJ databases">
        <title>The Natural Products Discovery Center: Release of the First 8490 Sequenced Strains for Exploring Actinobacteria Biosynthetic Diversity.</title>
        <authorList>
            <person name="Kalkreuter E."/>
            <person name="Kautsar S.A."/>
            <person name="Yang D."/>
            <person name="Bader C.D."/>
            <person name="Teijaro C.N."/>
            <person name="Fluegel L."/>
            <person name="Davis C.M."/>
            <person name="Simpson J.R."/>
            <person name="Lauterbach L."/>
            <person name="Steele A.D."/>
            <person name="Gui C."/>
            <person name="Meng S."/>
            <person name="Li G."/>
            <person name="Viehrig K."/>
            <person name="Ye F."/>
            <person name="Su P."/>
            <person name="Kiefer A.F."/>
            <person name="Nichols A."/>
            <person name="Cepeda A.J."/>
            <person name="Yan W."/>
            <person name="Fan B."/>
            <person name="Jiang Y."/>
            <person name="Adhikari A."/>
            <person name="Zheng C.-J."/>
            <person name="Schuster L."/>
            <person name="Cowan T.M."/>
            <person name="Smanski M.J."/>
            <person name="Chevrette M.G."/>
            <person name="De Carvalho L.P.S."/>
            <person name="Shen B."/>
        </authorList>
    </citation>
    <scope>NUCLEOTIDE SEQUENCE [LARGE SCALE GENOMIC DNA]</scope>
    <source>
        <strain evidence="1 2">NPDC049639</strain>
    </source>
</reference>
<evidence type="ECO:0000313" key="2">
    <source>
        <dbReference type="Proteomes" id="UP001612915"/>
    </source>
</evidence>